<gene>
    <name evidence="2" type="ORF">Slin15195_G025460</name>
</gene>
<dbReference type="Proteomes" id="UP001056384">
    <property type="component" value="Chromosome 2"/>
</dbReference>
<reference evidence="2" key="1">
    <citation type="submission" date="2022-06" db="EMBL/GenBank/DDBJ databases">
        <title>Complete genome sequences of two strains of the flax pathogen Septoria linicola.</title>
        <authorList>
            <person name="Lapalu N."/>
            <person name="Simon A."/>
            <person name="Demenou B."/>
            <person name="Paumier D."/>
            <person name="Guillot M.-P."/>
            <person name="Gout L."/>
            <person name="Valade R."/>
        </authorList>
    </citation>
    <scope>NUCLEOTIDE SEQUENCE</scope>
    <source>
        <strain evidence="2">SE15195</strain>
    </source>
</reference>
<evidence type="ECO:0000313" key="2">
    <source>
        <dbReference type="EMBL" id="USW49227.1"/>
    </source>
</evidence>
<dbReference type="AlphaFoldDB" id="A0A9Q9ANG8"/>
<name>A0A9Q9ANG8_9PEZI</name>
<sequence length="450" mass="51281">MDTKTARDVRPRRDSHFKQGSDDGNNIQTRPAESSARSTSNTQRLGKETLSESLQLYDLPETAFEPCSTSQERARLHWAGAIRWGSGDQDASDDPNFCLSEQFVFVVALMMFRREQDQFTNVHDELPASLWHMLAELLPGRNKFECLSHYMIYGVDGRFAHKPLVKGALTKKQTRGGRAVSTRLEDRNTTSSSSAEKKLPEVDPLAPAALHAAQLTDQLGPAECQRLLEFMFPDKNRDGNQHTVSLAYPNTHDLEPEARRWLEKEHDQALQWIRSAHFLPLLYIWYTGVVDDELMHADLVDFLGPENGPWPDQVDTVTHWIWKITESNQSRQELCTELDQEPYGDVIEFCAEHVVSIINANRRKFTGTKQPAVNCLLEVDEAARPNLVTNILFMAWNGARGNDDAFWTPLLNSPLAKVQEYSDRRSLQQFYRLPPRPAATLKPAQQQQQQ</sequence>
<feature type="region of interest" description="Disordered" evidence="1">
    <location>
        <begin position="1"/>
        <end position="45"/>
    </location>
</feature>
<evidence type="ECO:0000256" key="1">
    <source>
        <dbReference type="SAM" id="MobiDB-lite"/>
    </source>
</evidence>
<proteinExistence type="predicted"/>
<protein>
    <submittedName>
        <fullName evidence="2">Uncharacterized protein</fullName>
    </submittedName>
</protein>
<keyword evidence="3" id="KW-1185">Reference proteome</keyword>
<organism evidence="2 3">
    <name type="scientific">Septoria linicola</name>
    <dbReference type="NCBI Taxonomy" id="215465"/>
    <lineage>
        <taxon>Eukaryota</taxon>
        <taxon>Fungi</taxon>
        <taxon>Dikarya</taxon>
        <taxon>Ascomycota</taxon>
        <taxon>Pezizomycotina</taxon>
        <taxon>Dothideomycetes</taxon>
        <taxon>Dothideomycetidae</taxon>
        <taxon>Mycosphaerellales</taxon>
        <taxon>Mycosphaerellaceae</taxon>
        <taxon>Septoria</taxon>
    </lineage>
</organism>
<feature type="region of interest" description="Disordered" evidence="1">
    <location>
        <begin position="171"/>
        <end position="200"/>
    </location>
</feature>
<feature type="compositionally biased region" description="Polar residues" evidence="1">
    <location>
        <begin position="22"/>
        <end position="44"/>
    </location>
</feature>
<feature type="compositionally biased region" description="Basic and acidic residues" evidence="1">
    <location>
        <begin position="1"/>
        <end position="21"/>
    </location>
</feature>
<accession>A0A9Q9ANG8</accession>
<evidence type="ECO:0000313" key="3">
    <source>
        <dbReference type="Proteomes" id="UP001056384"/>
    </source>
</evidence>
<dbReference type="EMBL" id="CP099419">
    <property type="protein sequence ID" value="USW49227.1"/>
    <property type="molecule type" value="Genomic_DNA"/>
</dbReference>